<dbReference type="eggNOG" id="COG0259">
    <property type="taxonomic scope" value="Bacteria"/>
</dbReference>
<dbReference type="GO" id="GO:0008615">
    <property type="term" value="P:pyridoxine biosynthetic process"/>
    <property type="evidence" value="ECO:0007669"/>
    <property type="project" value="UniProtKB-UniRule"/>
</dbReference>
<dbReference type="STRING" id="2518989.IMCC3088_1625"/>
<dbReference type="HAMAP" id="MF_01629">
    <property type="entry name" value="PdxH"/>
    <property type="match status" value="1"/>
</dbReference>
<dbReference type="Gene3D" id="2.30.110.10">
    <property type="entry name" value="Electron Transport, Fmn-binding Protein, Chain A"/>
    <property type="match status" value="1"/>
</dbReference>
<dbReference type="GO" id="GO:0004733">
    <property type="term" value="F:pyridoxamine phosphate oxidase activity"/>
    <property type="evidence" value="ECO:0007669"/>
    <property type="project" value="UniProtKB-UniRule"/>
</dbReference>
<feature type="compositionally biased region" description="Basic and acidic residues" evidence="8">
    <location>
        <begin position="1"/>
        <end position="11"/>
    </location>
</feature>
<dbReference type="EMBL" id="AEIG01000042">
    <property type="protein sequence ID" value="EGG29583.1"/>
    <property type="molecule type" value="Genomic_DNA"/>
</dbReference>
<feature type="binding site" evidence="5 6">
    <location>
        <begin position="191"/>
        <end position="193"/>
    </location>
    <ligand>
        <name>substrate</name>
    </ligand>
</feature>
<dbReference type="AlphaFoldDB" id="F3L258"/>
<feature type="binding site" evidence="6">
    <location>
        <begin position="7"/>
        <end position="10"/>
    </location>
    <ligand>
        <name>substrate</name>
    </ligand>
</feature>
<comment type="catalytic activity">
    <reaction evidence="5">
        <text>pyridoxine 5'-phosphate + O2 = pyridoxal 5'-phosphate + H2O2</text>
        <dbReference type="Rhea" id="RHEA:15149"/>
        <dbReference type="ChEBI" id="CHEBI:15379"/>
        <dbReference type="ChEBI" id="CHEBI:16240"/>
        <dbReference type="ChEBI" id="CHEBI:58589"/>
        <dbReference type="ChEBI" id="CHEBI:597326"/>
        <dbReference type="EC" id="1.4.3.5"/>
    </reaction>
</comment>
<name>F3L258_9GAMM</name>
<comment type="cofactor">
    <cofactor evidence="5 7">
        <name>FMN</name>
        <dbReference type="ChEBI" id="CHEBI:58210"/>
    </cofactor>
    <text evidence="5 7">Binds 1 FMN per subunit.</text>
</comment>
<proteinExistence type="inferred from homology"/>
<comment type="pathway">
    <text evidence="5">Cofactor metabolism; pyridoxal 5'-phosphate salvage; pyridoxal 5'-phosphate from pyridoxamine 5'-phosphate: step 1/1.</text>
</comment>
<feature type="binding site" evidence="5 7">
    <location>
        <begin position="140"/>
        <end position="141"/>
    </location>
    <ligand>
        <name>FMN</name>
        <dbReference type="ChEBI" id="CHEBI:58210"/>
    </ligand>
</feature>
<dbReference type="InterPro" id="IPR011576">
    <property type="entry name" value="Pyridox_Oxase_N"/>
</dbReference>
<dbReference type="NCBIfam" id="TIGR00558">
    <property type="entry name" value="pdxH"/>
    <property type="match status" value="1"/>
</dbReference>
<dbReference type="PIRSF" id="PIRSF000190">
    <property type="entry name" value="Pyd_amn-ph_oxd"/>
    <property type="match status" value="1"/>
</dbReference>
<feature type="binding site" evidence="5 6">
    <location>
        <position position="123"/>
    </location>
    <ligand>
        <name>substrate</name>
    </ligand>
</feature>
<dbReference type="Pfam" id="PF10590">
    <property type="entry name" value="PNP_phzG_C"/>
    <property type="match status" value="1"/>
</dbReference>
<dbReference type="OrthoDB" id="9780392at2"/>
<dbReference type="UniPathway" id="UPA01068">
    <property type="reaction ID" value="UER00304"/>
</dbReference>
<feature type="binding site" evidence="5 6">
    <location>
        <position position="131"/>
    </location>
    <ligand>
        <name>substrate</name>
    </ligand>
</feature>
<dbReference type="InterPro" id="IPR019740">
    <property type="entry name" value="Pyridox_Oxase_CS"/>
</dbReference>
<evidence type="ECO:0000259" key="9">
    <source>
        <dbReference type="Pfam" id="PF01243"/>
    </source>
</evidence>
<feature type="binding site" evidence="5 7">
    <location>
        <position position="195"/>
    </location>
    <ligand>
        <name>FMN</name>
        <dbReference type="ChEBI" id="CHEBI:58210"/>
    </ligand>
</feature>
<evidence type="ECO:0000256" key="5">
    <source>
        <dbReference type="HAMAP-Rule" id="MF_01629"/>
    </source>
</evidence>
<accession>F3L258</accession>
<evidence type="ECO:0000313" key="11">
    <source>
        <dbReference type="EMBL" id="EGG29583.1"/>
    </source>
</evidence>
<feature type="domain" description="Pyridoxamine 5'-phosphate oxidase N-terminal" evidence="9">
    <location>
        <begin position="33"/>
        <end position="157"/>
    </location>
</feature>
<dbReference type="PANTHER" id="PTHR10851:SF0">
    <property type="entry name" value="PYRIDOXINE-5'-PHOSPHATE OXIDASE"/>
    <property type="match status" value="1"/>
</dbReference>
<evidence type="ECO:0000259" key="10">
    <source>
        <dbReference type="Pfam" id="PF10590"/>
    </source>
</evidence>
<dbReference type="GO" id="GO:0010181">
    <property type="term" value="F:FMN binding"/>
    <property type="evidence" value="ECO:0007669"/>
    <property type="project" value="UniProtKB-UniRule"/>
</dbReference>
<dbReference type="InterPro" id="IPR012349">
    <property type="entry name" value="Split_barrel_FMN-bd"/>
</dbReference>
<evidence type="ECO:0000256" key="1">
    <source>
        <dbReference type="ARBA" id="ARBA00007301"/>
    </source>
</evidence>
<keyword evidence="4 5" id="KW-0560">Oxidoreductase</keyword>
<feature type="region of interest" description="Disordered" evidence="8">
    <location>
        <begin position="1"/>
        <end position="21"/>
    </location>
</feature>
<comment type="caution">
    <text evidence="11">The sequence shown here is derived from an EMBL/GenBank/DDBJ whole genome shotgun (WGS) entry which is preliminary data.</text>
</comment>
<keyword evidence="2 5" id="KW-0285">Flavoprotein</keyword>
<keyword evidence="3 5" id="KW-0288">FMN</keyword>
<dbReference type="PANTHER" id="PTHR10851">
    <property type="entry name" value="PYRIDOXINE-5-PHOSPHATE OXIDASE"/>
    <property type="match status" value="1"/>
</dbReference>
<comment type="catalytic activity">
    <reaction evidence="5">
        <text>pyridoxamine 5'-phosphate + O2 + H2O = pyridoxal 5'-phosphate + H2O2 + NH4(+)</text>
        <dbReference type="Rhea" id="RHEA:15817"/>
        <dbReference type="ChEBI" id="CHEBI:15377"/>
        <dbReference type="ChEBI" id="CHEBI:15379"/>
        <dbReference type="ChEBI" id="CHEBI:16240"/>
        <dbReference type="ChEBI" id="CHEBI:28938"/>
        <dbReference type="ChEBI" id="CHEBI:58451"/>
        <dbReference type="ChEBI" id="CHEBI:597326"/>
        <dbReference type="EC" id="1.4.3.5"/>
    </reaction>
</comment>
<keyword evidence="5" id="KW-0664">Pyridoxine biosynthesis</keyword>
<dbReference type="RefSeq" id="WP_009575856.1">
    <property type="nucleotide sequence ID" value="NZ_AEIG01000042.1"/>
</dbReference>
<evidence type="ECO:0000256" key="4">
    <source>
        <dbReference type="ARBA" id="ARBA00023002"/>
    </source>
</evidence>
<feature type="binding site" evidence="5 7">
    <location>
        <begin position="60"/>
        <end position="65"/>
    </location>
    <ligand>
        <name>FMN</name>
        <dbReference type="ChEBI" id="CHEBI:58210"/>
    </ligand>
</feature>
<protein>
    <recommendedName>
        <fullName evidence="5">Pyridoxine/pyridoxamine 5'-phosphate oxidase</fullName>
        <ecNumber evidence="5">1.4.3.5</ecNumber>
    </recommendedName>
    <alternativeName>
        <fullName evidence="5">PNP/PMP oxidase</fullName>
        <shortName evidence="5">PNPOx</shortName>
    </alternativeName>
    <alternativeName>
        <fullName evidence="5">Pyridoxal 5'-phosphate synthase</fullName>
    </alternativeName>
</protein>
<comment type="caution">
    <text evidence="5">Lacks conserved residue(s) required for the propagation of feature annotation.</text>
</comment>
<feature type="binding site" evidence="5 7">
    <location>
        <position position="105"/>
    </location>
    <ligand>
        <name>FMN</name>
        <dbReference type="ChEBI" id="CHEBI:58210"/>
    </ligand>
</feature>
<evidence type="ECO:0000256" key="3">
    <source>
        <dbReference type="ARBA" id="ARBA00022643"/>
    </source>
</evidence>
<feature type="binding site" evidence="5 6">
    <location>
        <position position="65"/>
    </location>
    <ligand>
        <name>substrate</name>
    </ligand>
</feature>
<dbReference type="Proteomes" id="UP000005615">
    <property type="component" value="Unassembled WGS sequence"/>
</dbReference>
<dbReference type="EC" id="1.4.3.5" evidence="5"/>
<feature type="domain" description="Pyridoxine 5'-phosphate oxidase dimerisation C-terminal" evidence="10">
    <location>
        <begin position="172"/>
        <end position="213"/>
    </location>
</feature>
<comment type="similarity">
    <text evidence="1 5">Belongs to the pyridoxamine 5'-phosphate oxidase family.</text>
</comment>
<gene>
    <name evidence="5" type="primary">pdxH</name>
    <name evidence="11" type="ORF">IMCC3088_1625</name>
</gene>
<sequence length="213" mass="24642">MSLKDHRRDYTKGGLSRSDLSSDPYQQFDRWLQQAIDAGLGDPTGMVVATQDESGYLWQRMVLLKDVGVDKGFVFFTNYSSSKAQAIDHNPRVSLHFPWNELDRQVIVGGVASKISKLETAHYFLSRPRESQLAAWASHQSRPISARSVLEQQLHAMKEKFSHGDIPVPDFWGGYRVVPDRIEFWQGGVNRLHDRFRYYREGESDWWIEQLQP</sequence>
<dbReference type="PROSITE" id="PS01064">
    <property type="entry name" value="PYRIDOX_OXIDASE"/>
    <property type="match status" value="1"/>
</dbReference>
<feature type="binding site" evidence="5 7">
    <location>
        <begin position="76"/>
        <end position="77"/>
    </location>
    <ligand>
        <name>FMN</name>
        <dbReference type="ChEBI" id="CHEBI:58210"/>
    </ligand>
</feature>
<evidence type="ECO:0000313" key="12">
    <source>
        <dbReference type="Proteomes" id="UP000005615"/>
    </source>
</evidence>
<comment type="function">
    <text evidence="5">Catalyzes the oxidation of either pyridoxine 5'-phosphate (PNP) or pyridoxamine 5'-phosphate (PMP) into pyridoxal 5'-phosphate (PLP).</text>
</comment>
<dbReference type="NCBIfam" id="NF004231">
    <property type="entry name" value="PRK05679.1"/>
    <property type="match status" value="1"/>
</dbReference>
<evidence type="ECO:0000256" key="2">
    <source>
        <dbReference type="ARBA" id="ARBA00022630"/>
    </source>
</evidence>
<feature type="binding site" evidence="5 7">
    <location>
        <position position="185"/>
    </location>
    <ligand>
        <name>FMN</name>
        <dbReference type="ChEBI" id="CHEBI:58210"/>
    </ligand>
</feature>
<feature type="binding site" evidence="5 7">
    <location>
        <position position="83"/>
    </location>
    <ligand>
        <name>FMN</name>
        <dbReference type="ChEBI" id="CHEBI:58210"/>
    </ligand>
</feature>
<evidence type="ECO:0000256" key="7">
    <source>
        <dbReference type="PIRSR" id="PIRSR000190-2"/>
    </source>
</evidence>
<comment type="pathway">
    <text evidence="5">Cofactor metabolism; pyridoxal 5'-phosphate salvage; pyridoxal 5'-phosphate from pyridoxine 5'-phosphate: step 1/1.</text>
</comment>
<dbReference type="InterPro" id="IPR000659">
    <property type="entry name" value="Pyridox_Oxase"/>
</dbReference>
<dbReference type="Pfam" id="PF01243">
    <property type="entry name" value="PNPOx_N"/>
    <property type="match status" value="1"/>
</dbReference>
<organism evidence="11 12">
    <name type="scientific">Aequoribacter fuscus</name>
    <dbReference type="NCBI Taxonomy" id="2518989"/>
    <lineage>
        <taxon>Bacteria</taxon>
        <taxon>Pseudomonadati</taxon>
        <taxon>Pseudomonadota</taxon>
        <taxon>Gammaproteobacteria</taxon>
        <taxon>Cellvibrionales</taxon>
        <taxon>Halieaceae</taxon>
        <taxon>Aequoribacter</taxon>
    </lineage>
</organism>
<evidence type="ECO:0000256" key="8">
    <source>
        <dbReference type="SAM" id="MobiDB-lite"/>
    </source>
</evidence>
<evidence type="ECO:0000256" key="6">
    <source>
        <dbReference type="PIRSR" id="PIRSR000190-1"/>
    </source>
</evidence>
<comment type="subunit">
    <text evidence="5">Homodimer.</text>
</comment>
<feature type="binding site" evidence="5 6">
    <location>
        <position position="127"/>
    </location>
    <ligand>
        <name>substrate</name>
    </ligand>
</feature>
<keyword evidence="12" id="KW-1185">Reference proteome</keyword>
<reference evidence="11 12" key="1">
    <citation type="journal article" date="2011" name="J. Bacteriol.">
        <title>Genome sequence of strain IMCC3088, a proteorhodopsin-containing marine bacterium belonging to the OM60/NOR5 clade.</title>
        <authorList>
            <person name="Jang Y."/>
            <person name="Oh H.M."/>
            <person name="Kang I."/>
            <person name="Lee K."/>
            <person name="Yang S.J."/>
            <person name="Cho J.C."/>
        </authorList>
    </citation>
    <scope>NUCLEOTIDE SEQUENCE [LARGE SCALE GENOMIC DNA]</scope>
    <source>
        <strain evidence="11 12">IMCC3088</strain>
    </source>
</reference>
<dbReference type="SUPFAM" id="SSF50475">
    <property type="entry name" value="FMN-binding split barrel"/>
    <property type="match status" value="1"/>
</dbReference>
<dbReference type="InterPro" id="IPR019576">
    <property type="entry name" value="Pyridoxamine_oxidase_dimer_C"/>
</dbReference>